<dbReference type="CDD" id="cd24082">
    <property type="entry name" value="ASKHA_NBD_GspK-like"/>
    <property type="match status" value="1"/>
</dbReference>
<evidence type="ECO:0000259" key="1">
    <source>
        <dbReference type="Pfam" id="PF01869"/>
    </source>
</evidence>
<feature type="domain" description="ATPase BadF/BadG/BcrA/BcrD type" evidence="1">
    <location>
        <begin position="7"/>
        <end position="244"/>
    </location>
</feature>
<evidence type="ECO:0000313" key="3">
    <source>
        <dbReference type="Proteomes" id="UP000526408"/>
    </source>
</evidence>
<dbReference type="InterPro" id="IPR002731">
    <property type="entry name" value="ATPase_BadF"/>
</dbReference>
<dbReference type="EMBL" id="JAAZQQ010000006">
    <property type="protein sequence ID" value="NKX46078.1"/>
    <property type="molecule type" value="Genomic_DNA"/>
</dbReference>
<dbReference type="AlphaFoldDB" id="A0A7X6K0N6"/>
<dbReference type="Gene3D" id="3.30.420.40">
    <property type="match status" value="2"/>
</dbReference>
<dbReference type="PANTHER" id="PTHR43190:SF3">
    <property type="entry name" value="N-ACETYL-D-GLUCOSAMINE KINASE"/>
    <property type="match status" value="1"/>
</dbReference>
<proteinExistence type="predicted"/>
<keyword evidence="3" id="KW-1185">Reference proteome</keyword>
<dbReference type="InterPro" id="IPR052519">
    <property type="entry name" value="Euk-type_GlcNAc_Kinase"/>
</dbReference>
<dbReference type="SUPFAM" id="SSF53067">
    <property type="entry name" value="Actin-like ATPase domain"/>
    <property type="match status" value="2"/>
</dbReference>
<comment type="caution">
    <text evidence="2">The sequence shown here is derived from an EMBL/GenBank/DDBJ whole genome shotgun (WGS) entry which is preliminary data.</text>
</comment>
<protein>
    <submittedName>
        <fullName evidence="2">ATPase</fullName>
    </submittedName>
</protein>
<name>A0A7X6K0N6_9RHOB</name>
<dbReference type="RefSeq" id="WP_168624468.1">
    <property type="nucleotide sequence ID" value="NZ_JAAZQQ010000006.1"/>
</dbReference>
<organism evidence="2 3">
    <name type="scientific">Roseicyclus persicicus</name>
    <dbReference type="NCBI Taxonomy" id="2650661"/>
    <lineage>
        <taxon>Bacteria</taxon>
        <taxon>Pseudomonadati</taxon>
        <taxon>Pseudomonadota</taxon>
        <taxon>Alphaproteobacteria</taxon>
        <taxon>Rhodobacterales</taxon>
        <taxon>Roseobacteraceae</taxon>
        <taxon>Roseicyclus</taxon>
    </lineage>
</organism>
<dbReference type="Pfam" id="PF01869">
    <property type="entry name" value="BcrAD_BadFG"/>
    <property type="match status" value="1"/>
</dbReference>
<reference evidence="2 3" key="1">
    <citation type="submission" date="2020-04" db="EMBL/GenBank/DDBJ databases">
        <authorList>
            <person name="Yoon J."/>
        </authorList>
    </citation>
    <scope>NUCLEOTIDE SEQUENCE [LARGE SCALE GENOMIC DNA]</scope>
    <source>
        <strain evidence="2 3">KMU-115</strain>
    </source>
</reference>
<gene>
    <name evidence="2" type="ORF">HCU73_15895</name>
</gene>
<sequence>MGARIDIGIDGGGTGCRVALSVAGGPMTETRGGPANIVSDPAGAEAAIRLALTEALAARGLGLDALADARICAGLAGARLPGEADRFAIRLPFLAYVVDDSVTALEGALEGAEGTLASLGTGSFFIRKAGGAVRHIGGWGFRLGDEGSAAWAGRMALSLALQVEDGRLPPDPLAAALVEATPPHPVLWAQEARPGDFAQLVRIVFRHVSSPIAARVQAAVLGALVDGLAEVGHRPGEPLVVTGGLGEMLGPHLPDGLRADLRPPAGRPLDGALRLARALP</sequence>
<dbReference type="Proteomes" id="UP000526408">
    <property type="component" value="Unassembled WGS sequence"/>
</dbReference>
<dbReference type="PANTHER" id="PTHR43190">
    <property type="entry name" value="N-ACETYL-D-GLUCOSAMINE KINASE"/>
    <property type="match status" value="1"/>
</dbReference>
<dbReference type="InterPro" id="IPR043129">
    <property type="entry name" value="ATPase_NBD"/>
</dbReference>
<accession>A0A7X6K0N6</accession>
<evidence type="ECO:0000313" key="2">
    <source>
        <dbReference type="EMBL" id="NKX46078.1"/>
    </source>
</evidence>